<dbReference type="AlphaFoldDB" id="A0A7W8TSJ7"/>
<dbReference type="PANTHER" id="PTHR12526">
    <property type="entry name" value="GLYCOSYLTRANSFERASE"/>
    <property type="match status" value="1"/>
</dbReference>
<dbReference type="InterPro" id="IPR028098">
    <property type="entry name" value="Glyco_trans_4-like_N"/>
</dbReference>
<feature type="domain" description="Glycosyltransferase subfamily 4-like N-terminal" evidence="4">
    <location>
        <begin position="192"/>
        <end position="366"/>
    </location>
</feature>
<dbReference type="Pfam" id="PF00534">
    <property type="entry name" value="Glycos_transf_1"/>
    <property type="match status" value="1"/>
</dbReference>
<dbReference type="Proteomes" id="UP000580797">
    <property type="component" value="Unassembled WGS sequence"/>
</dbReference>
<protein>
    <submittedName>
        <fullName evidence="5">Glycosyltransferase involved in cell wall biosynthesis</fullName>
    </submittedName>
</protein>
<dbReference type="Gene3D" id="3.40.50.2000">
    <property type="entry name" value="Glycogen Phosphorylase B"/>
    <property type="match status" value="2"/>
</dbReference>
<organism evidence="5 6">
    <name type="scientific">Neomicrococcus aestuarii</name>
    <dbReference type="NCBI Taxonomy" id="556325"/>
    <lineage>
        <taxon>Bacteria</taxon>
        <taxon>Bacillati</taxon>
        <taxon>Actinomycetota</taxon>
        <taxon>Actinomycetes</taxon>
        <taxon>Micrococcales</taxon>
        <taxon>Micrococcaceae</taxon>
        <taxon>Neomicrococcus</taxon>
    </lineage>
</organism>
<dbReference type="InterPro" id="IPR001296">
    <property type="entry name" value="Glyco_trans_1"/>
</dbReference>
<feature type="domain" description="Glycosyl transferase family 1" evidence="3">
    <location>
        <begin position="385"/>
        <end position="553"/>
    </location>
</feature>
<name>A0A7W8TSJ7_9MICC</name>
<evidence type="ECO:0000259" key="4">
    <source>
        <dbReference type="Pfam" id="PF13579"/>
    </source>
</evidence>
<evidence type="ECO:0000313" key="5">
    <source>
        <dbReference type="EMBL" id="MBB5512139.1"/>
    </source>
</evidence>
<comment type="caution">
    <text evidence="5">The sequence shown here is derived from an EMBL/GenBank/DDBJ whole genome shotgun (WGS) entry which is preliminary data.</text>
</comment>
<reference evidence="5 6" key="1">
    <citation type="submission" date="2020-08" db="EMBL/GenBank/DDBJ databases">
        <title>Sequencing the genomes of 1000 actinobacteria strains.</title>
        <authorList>
            <person name="Klenk H.-P."/>
        </authorList>
    </citation>
    <scope>NUCLEOTIDE SEQUENCE [LARGE SCALE GENOMIC DNA]</scope>
    <source>
        <strain evidence="5 6">DSM 105783</strain>
    </source>
</reference>
<sequence length="579" mass="63774">MNLLKNLRVMSSVAASHLADDPVHLGFQIARRVPGKISHPLARLLAQRCTSESSLIGNMSLSILGEDKLVSAHLEQSAGQDLSVRRRLQLADIAVVTKNIGTAERLLSSAPDSARKAISEARLLWFNGRFSEAVERLSDFGGEASRLRERYLSEYRTFRGQGPVMHRFADYRPVSNRVLQVLTNSLPHTGSGYAQRSHSILVSLKNQGWEVAAVTRLGYPLDVGLPNAKPQDVIDGITYYRLIPNSLQTGMDHRLQQFVDELSALVREFRPAVLHTTTHFVNALVVRTVAEAFGIPWVYEVRGQLADTWASADPEHRATSERYRLFVEREAEAARSANAVVTLGKSMQENLMRQDVDPSKIFICPNAVGESFLETPGTMESARTALGLDPSLDYLGTVSSIVPYEGLDVLVDAFARLTPDFPRARLLIVGDGVSLPALKTQVRDLGLEEKVVFTGRVARDLTPTYHQALCLFVVPRKDLDVTRSVTPLKPVEASASSRAIVASDLPALRELVQDGFNGILSEPDSPEALAEAIACGLSDPKLQEELGARGREWVLEDRTWSANARKYSAMYESLGAELR</sequence>
<proteinExistence type="predicted"/>
<dbReference type="EMBL" id="JACHDR010000001">
    <property type="protein sequence ID" value="MBB5512139.1"/>
    <property type="molecule type" value="Genomic_DNA"/>
</dbReference>
<keyword evidence="2 5" id="KW-0808">Transferase</keyword>
<accession>A0A7W8TSJ7</accession>
<evidence type="ECO:0000313" key="6">
    <source>
        <dbReference type="Proteomes" id="UP000580797"/>
    </source>
</evidence>
<dbReference type="SUPFAM" id="SSF53756">
    <property type="entry name" value="UDP-Glycosyltransferase/glycogen phosphorylase"/>
    <property type="match status" value="1"/>
</dbReference>
<evidence type="ECO:0000259" key="3">
    <source>
        <dbReference type="Pfam" id="PF00534"/>
    </source>
</evidence>
<dbReference type="GO" id="GO:0016757">
    <property type="term" value="F:glycosyltransferase activity"/>
    <property type="evidence" value="ECO:0007669"/>
    <property type="project" value="UniProtKB-KW"/>
</dbReference>
<dbReference type="CDD" id="cd03801">
    <property type="entry name" value="GT4_PimA-like"/>
    <property type="match status" value="1"/>
</dbReference>
<keyword evidence="1" id="KW-0328">Glycosyltransferase</keyword>
<dbReference type="RefSeq" id="WP_183664007.1">
    <property type="nucleotide sequence ID" value="NZ_BAAARH010000003.1"/>
</dbReference>
<dbReference type="Pfam" id="PF13579">
    <property type="entry name" value="Glyco_trans_4_4"/>
    <property type="match status" value="1"/>
</dbReference>
<gene>
    <name evidence="5" type="ORF">HD598_000826</name>
</gene>
<evidence type="ECO:0000256" key="1">
    <source>
        <dbReference type="ARBA" id="ARBA00022676"/>
    </source>
</evidence>
<evidence type="ECO:0000256" key="2">
    <source>
        <dbReference type="ARBA" id="ARBA00022679"/>
    </source>
</evidence>
<dbReference type="PANTHER" id="PTHR12526:SF629">
    <property type="entry name" value="TEICHURONIC ACID BIOSYNTHESIS GLYCOSYLTRANSFERASE TUAH-RELATED"/>
    <property type="match status" value="1"/>
</dbReference>